<dbReference type="SUPFAM" id="SSF47598">
    <property type="entry name" value="Ribbon-helix-helix"/>
    <property type="match status" value="1"/>
</dbReference>
<dbReference type="Proteomes" id="UP000094795">
    <property type="component" value="Unassembled WGS sequence"/>
</dbReference>
<gene>
    <name evidence="1" type="ORF">AWJ14_16970</name>
</gene>
<dbReference type="GO" id="GO:0006355">
    <property type="term" value="P:regulation of DNA-templated transcription"/>
    <property type="evidence" value="ECO:0007669"/>
    <property type="project" value="InterPro"/>
</dbReference>
<evidence type="ECO:0000313" key="1">
    <source>
        <dbReference type="EMBL" id="OCW56629.1"/>
    </source>
</evidence>
<dbReference type="InterPro" id="IPR010985">
    <property type="entry name" value="Ribbon_hlx_hlx"/>
</dbReference>
<organism evidence="1 2">
    <name type="scientific">Hoeflea olei</name>
    <dbReference type="NCBI Taxonomy" id="1480615"/>
    <lineage>
        <taxon>Bacteria</taxon>
        <taxon>Pseudomonadati</taxon>
        <taxon>Pseudomonadota</taxon>
        <taxon>Alphaproteobacteria</taxon>
        <taxon>Hyphomicrobiales</taxon>
        <taxon>Rhizobiaceae</taxon>
        <taxon>Hoeflea</taxon>
    </lineage>
</organism>
<dbReference type="SUPFAM" id="SSF143100">
    <property type="entry name" value="TTHA1013/TTHA0281-like"/>
    <property type="match status" value="1"/>
</dbReference>
<proteinExistence type="predicted"/>
<protein>
    <submittedName>
        <fullName evidence="1">Antitoxin HicB</fullName>
    </submittedName>
</protein>
<dbReference type="InterPro" id="IPR008651">
    <property type="entry name" value="Uncharacterised_HicB"/>
</dbReference>
<dbReference type="EMBL" id="LQZT01000034">
    <property type="protein sequence ID" value="OCW56629.1"/>
    <property type="molecule type" value="Genomic_DNA"/>
</dbReference>
<evidence type="ECO:0000313" key="2">
    <source>
        <dbReference type="Proteomes" id="UP000094795"/>
    </source>
</evidence>
<reference evidence="1 2" key="1">
    <citation type="submission" date="2015-12" db="EMBL/GenBank/DDBJ databases">
        <authorList>
            <person name="Shamseldin A."/>
            <person name="Moawad H."/>
            <person name="Abd El-Rahim W.M."/>
            <person name="Sadowsky M.J."/>
        </authorList>
    </citation>
    <scope>NUCLEOTIDE SEQUENCE [LARGE SCALE GENOMIC DNA]</scope>
    <source>
        <strain evidence="1 2">JC234</strain>
    </source>
</reference>
<dbReference type="AlphaFoldDB" id="A0A1C1YSW8"/>
<comment type="caution">
    <text evidence="1">The sequence shown here is derived from an EMBL/GenBank/DDBJ whole genome shotgun (WGS) entry which is preliminary data.</text>
</comment>
<sequence>MNTMSYKGFQARIEFDSEDEIFTGRIAGIQDIVGFHGDSVTALKSAFHEAVDDYIETCATIGKAPQKPYSGKVMFRIDPETHRKAVIAAELKGKSLNQWAEEVLARAVEEEERPAETRLSA</sequence>
<name>A0A1C1YSW8_9HYPH</name>
<accession>A0A1C1YSW8</accession>
<keyword evidence="2" id="KW-1185">Reference proteome</keyword>
<dbReference type="Pfam" id="PF05534">
    <property type="entry name" value="HicB"/>
    <property type="match status" value="1"/>
</dbReference>
<dbReference type="InterPro" id="IPR035069">
    <property type="entry name" value="TTHA1013/TTHA0281-like"/>
</dbReference>
<dbReference type="STRING" id="1480615.AWJ14_16970"/>
<dbReference type="OrthoDB" id="5297106at2"/>
<dbReference type="RefSeq" id="WP_066181195.1">
    <property type="nucleotide sequence ID" value="NZ_LQZT01000034.1"/>
</dbReference>